<dbReference type="InterPro" id="IPR011989">
    <property type="entry name" value="ARM-like"/>
</dbReference>
<dbReference type="Pfam" id="PF00514">
    <property type="entry name" value="Arm"/>
    <property type="match status" value="1"/>
</dbReference>
<dbReference type="GO" id="GO:0006606">
    <property type="term" value="P:protein import into nucleus"/>
    <property type="evidence" value="ECO:0007669"/>
    <property type="project" value="InterPro"/>
</dbReference>
<evidence type="ECO:0000256" key="6">
    <source>
        <dbReference type="SAM" id="MobiDB-lite"/>
    </source>
</evidence>
<feature type="compositionally biased region" description="Basic and acidic residues" evidence="6">
    <location>
        <begin position="1"/>
        <end position="57"/>
    </location>
</feature>
<comment type="similarity">
    <text evidence="1 5">Belongs to the importin alpha family.</text>
</comment>
<evidence type="ECO:0000313" key="8">
    <source>
        <dbReference type="Proteomes" id="UP001146793"/>
    </source>
</evidence>
<comment type="caution">
    <text evidence="7">The sequence shown here is derived from an EMBL/GenBank/DDBJ whole genome shotgun (WGS) entry which is preliminary data.</text>
</comment>
<dbReference type="InterPro" id="IPR016024">
    <property type="entry name" value="ARM-type_fold"/>
</dbReference>
<gene>
    <name evidence="7" type="ORF">M0812_07875</name>
</gene>
<reference evidence="7" key="1">
    <citation type="submission" date="2022-08" db="EMBL/GenBank/DDBJ databases">
        <title>Novel sulphate-reducing endosymbionts in the free-living metamonad Anaeramoeba.</title>
        <authorList>
            <person name="Jerlstrom-Hultqvist J."/>
            <person name="Cepicka I."/>
            <person name="Gallot-Lavallee L."/>
            <person name="Salas-Leiva D."/>
            <person name="Curtis B.A."/>
            <person name="Zahonova K."/>
            <person name="Pipaliya S."/>
            <person name="Dacks J."/>
            <person name="Roger A.J."/>
        </authorList>
    </citation>
    <scope>NUCLEOTIDE SEQUENCE</scope>
    <source>
        <strain evidence="7">Busselton2</strain>
    </source>
</reference>
<dbReference type="Proteomes" id="UP001146793">
    <property type="component" value="Unassembled WGS sequence"/>
</dbReference>
<dbReference type="GO" id="GO:0061608">
    <property type="term" value="F:nuclear import signal receptor activity"/>
    <property type="evidence" value="ECO:0007669"/>
    <property type="project" value="InterPro"/>
</dbReference>
<dbReference type="Gene3D" id="1.25.10.10">
    <property type="entry name" value="Leucine-rich Repeat Variant"/>
    <property type="match status" value="1"/>
</dbReference>
<dbReference type="PANTHER" id="PTHR23316">
    <property type="entry name" value="IMPORTIN ALPHA"/>
    <property type="match status" value="1"/>
</dbReference>
<evidence type="ECO:0000256" key="3">
    <source>
        <dbReference type="ARBA" id="ARBA00022737"/>
    </source>
</evidence>
<keyword evidence="3" id="KW-0677">Repeat</keyword>
<keyword evidence="4 5" id="KW-0653">Protein transport</keyword>
<dbReference type="GO" id="GO:0005737">
    <property type="term" value="C:cytoplasm"/>
    <property type="evidence" value="ECO:0007669"/>
    <property type="project" value="InterPro"/>
</dbReference>
<sequence>MFGNKKELEKEKRTKQEQEQEREKKKTKEQEKEKKKKKEQDQKQEQEKEKEKEKEQEQEQEQELTSIVGFGSNIYFGIQAEADHKKKFSGIQQNFTKEYVAKATIEIPNYVDKMKNGNLEEKYKATQQIRILLSVEKDPPIENILKCEGIFTTLDQFLDLDEKQELQFEALWCISNILAGSTEDVKRVIEAGSLPKLIKFLDSSKNALQEQCICAIGNIAGDCAELRDRVLEHEVIPKLIETLKSNTTTRIISCTLWTLSNIFRFEPQPKISEIMILMDLLCDHLNNESTDIAQEACWLLFDLTRYDQNNIEHIMKTDICKKMAELLNHPLKAISVPTIRFFGNVVTGTTEQTQEAINSGILPTLYKLFQKRDQNQRKEICWTLSNICSGTVEQIQEVIDNNFIPLMFEVIEKDSYPVQKEVYYLFSNIIVMGNPQQMNYLIMNRAIEILFNALTSDDAKIIIASLESLLKILKVGDIIVETFNKPVNPYFTHFNELGGIDIIGILRRNHNESVEKISKYIMDKFFPDFESNLSDNEEDF</sequence>
<evidence type="ECO:0000256" key="1">
    <source>
        <dbReference type="ARBA" id="ARBA00010394"/>
    </source>
</evidence>
<dbReference type="AlphaFoldDB" id="A0AAV8A2C2"/>
<dbReference type="Pfam" id="PF13513">
    <property type="entry name" value="HEAT_EZ"/>
    <property type="match status" value="1"/>
</dbReference>
<dbReference type="InterPro" id="IPR000225">
    <property type="entry name" value="Armadillo"/>
</dbReference>
<dbReference type="InterPro" id="IPR024931">
    <property type="entry name" value="Importin_alpha"/>
</dbReference>
<dbReference type="PIRSF" id="PIRSF005673">
    <property type="entry name" value="Importin_alpha"/>
    <property type="match status" value="1"/>
</dbReference>
<organism evidence="7 8">
    <name type="scientific">Anaeramoeba flamelloides</name>
    <dbReference type="NCBI Taxonomy" id="1746091"/>
    <lineage>
        <taxon>Eukaryota</taxon>
        <taxon>Metamonada</taxon>
        <taxon>Anaeramoebidae</taxon>
        <taxon>Anaeramoeba</taxon>
    </lineage>
</organism>
<protein>
    <recommendedName>
        <fullName evidence="5">Importin subunit alpha</fullName>
    </recommendedName>
</protein>
<feature type="region of interest" description="Disordered" evidence="6">
    <location>
        <begin position="1"/>
        <end position="63"/>
    </location>
</feature>
<evidence type="ECO:0000313" key="7">
    <source>
        <dbReference type="EMBL" id="KAJ3446880.1"/>
    </source>
</evidence>
<accession>A0AAV8A2C2</accession>
<dbReference type="EMBL" id="JANTQA010000018">
    <property type="protein sequence ID" value="KAJ3446880.1"/>
    <property type="molecule type" value="Genomic_DNA"/>
</dbReference>
<evidence type="ECO:0000256" key="2">
    <source>
        <dbReference type="ARBA" id="ARBA00022448"/>
    </source>
</evidence>
<dbReference type="SMART" id="SM00185">
    <property type="entry name" value="ARM"/>
    <property type="match status" value="6"/>
</dbReference>
<keyword evidence="2 5" id="KW-0813">Transport</keyword>
<dbReference type="SUPFAM" id="SSF48371">
    <property type="entry name" value="ARM repeat"/>
    <property type="match status" value="1"/>
</dbReference>
<proteinExistence type="inferred from homology"/>
<evidence type="ECO:0000256" key="4">
    <source>
        <dbReference type="ARBA" id="ARBA00022927"/>
    </source>
</evidence>
<name>A0AAV8A2C2_9EUKA</name>
<evidence type="ECO:0000256" key="5">
    <source>
        <dbReference type="PIRNR" id="PIRNR005673"/>
    </source>
</evidence>